<comment type="similarity">
    <text evidence="1 7">Belongs to the peptidase S11 family.</text>
</comment>
<organism evidence="10 11">
    <name type="scientific">Streptomyces zingiberis</name>
    <dbReference type="NCBI Taxonomy" id="2053010"/>
    <lineage>
        <taxon>Bacteria</taxon>
        <taxon>Bacillati</taxon>
        <taxon>Actinomycetota</taxon>
        <taxon>Actinomycetes</taxon>
        <taxon>Kitasatosporales</taxon>
        <taxon>Streptomycetaceae</taxon>
        <taxon>Streptomyces</taxon>
    </lineage>
</organism>
<sequence length="725" mass="72873">MTSKSTGSGESDVPGGPEAPDRQAPEEKAPEKQTPDGKATGEKAPGEKGSGPGGAGRTAPAAGAVDQPTTAIRVRRPRTGTSGDAERDSRERDGDGPGADGGSSTPDARTGTETGTGTGARPGRGAGTGTGGTPDAGADGGTGSGARTGTGSGGTGTGTGSAPATASSPTSGGARAGTPRTEESAAERTSTFVPLQSAEEAPRTPRKAGGSAPAWAARASTAGGTAAGTAPGTGAAGGGNGASAAGATSAPGTDTASAGAGTTASPAGTASAGTATGTEPGAASPEAEAEVESERTKQQPLPPLDLLAQLTNTPPPPETPLRTMVRRVKIWTPLVLLLAIVFAVAQAVRPLPEPTLTLTAESQFAFDGQKPSLPWPEEGQAHVEISGLGSLGSSGKEKPVPIGSVAKVMTAYVFLKDHPVKKGGEGVKMKVDARAVEEYEKGKADQESVVPLKEGQMLSEYEALEALMLPSANNVARLMARWYEQKHSEDFVDKMNAAAEDLGMENTTFTDPSGLEKDTVSTAKDLVKLGKAAMAIPVFKEISAKTEYVDSQGERHLNYNRLVPYTGIGIKTGTTTAAGGNLLFAAEQRIAGTTQLIIGAALAQYKVPAIDSVTAVSKQLIESAQAALVDAKVVKKGEVVGHVDDGLGGRTPVVVTEDVTAVGWPGLTVDLALTEGGRTIPHEAAAGTKVGLLTVGSGPGQVKVGLALEEPKEEPGFGAKLFRIL</sequence>
<dbReference type="Pfam" id="PF00768">
    <property type="entry name" value="Peptidase_S11"/>
    <property type="match status" value="1"/>
</dbReference>
<gene>
    <name evidence="10" type="ORF">HCK00_04860</name>
</gene>
<accession>A0ABX1BS52</accession>
<keyword evidence="5" id="KW-0573">Peptidoglycan synthesis</keyword>
<keyword evidence="2" id="KW-0732">Signal</keyword>
<feature type="domain" description="Peptidase S11 D-alanyl-D-alanine carboxypeptidase A N-terminal" evidence="9">
    <location>
        <begin position="396"/>
        <end position="589"/>
    </location>
</feature>
<feature type="compositionally biased region" description="Basic and acidic residues" evidence="8">
    <location>
        <begin position="84"/>
        <end position="95"/>
    </location>
</feature>
<evidence type="ECO:0000256" key="1">
    <source>
        <dbReference type="ARBA" id="ARBA00007164"/>
    </source>
</evidence>
<evidence type="ECO:0000256" key="6">
    <source>
        <dbReference type="ARBA" id="ARBA00023316"/>
    </source>
</evidence>
<evidence type="ECO:0000256" key="4">
    <source>
        <dbReference type="ARBA" id="ARBA00022960"/>
    </source>
</evidence>
<keyword evidence="3" id="KW-0378">Hydrolase</keyword>
<evidence type="ECO:0000256" key="3">
    <source>
        <dbReference type="ARBA" id="ARBA00022801"/>
    </source>
</evidence>
<dbReference type="PRINTS" id="PR00725">
    <property type="entry name" value="DADACBPTASE1"/>
</dbReference>
<comment type="caution">
    <text evidence="10">The sequence shown here is derived from an EMBL/GenBank/DDBJ whole genome shotgun (WGS) entry which is preliminary data.</text>
</comment>
<dbReference type="PANTHER" id="PTHR21581">
    <property type="entry name" value="D-ALANYL-D-ALANINE CARBOXYPEPTIDASE"/>
    <property type="match status" value="1"/>
</dbReference>
<proteinExistence type="inferred from homology"/>
<feature type="compositionally biased region" description="Low complexity" evidence="8">
    <location>
        <begin position="102"/>
        <end position="113"/>
    </location>
</feature>
<keyword evidence="11" id="KW-1185">Reference proteome</keyword>
<keyword evidence="10" id="KW-0645">Protease</keyword>
<dbReference type="SUPFAM" id="SSF56601">
    <property type="entry name" value="beta-lactamase/transpeptidase-like"/>
    <property type="match status" value="1"/>
</dbReference>
<feature type="region of interest" description="Disordered" evidence="8">
    <location>
        <begin position="1"/>
        <end position="320"/>
    </location>
</feature>
<evidence type="ECO:0000313" key="10">
    <source>
        <dbReference type="EMBL" id="NJP99887.1"/>
    </source>
</evidence>
<dbReference type="GO" id="GO:0004180">
    <property type="term" value="F:carboxypeptidase activity"/>
    <property type="evidence" value="ECO:0007669"/>
    <property type="project" value="UniProtKB-KW"/>
</dbReference>
<keyword evidence="10" id="KW-0121">Carboxypeptidase</keyword>
<dbReference type="Gene3D" id="3.40.710.10">
    <property type="entry name" value="DD-peptidase/beta-lactamase superfamily"/>
    <property type="match status" value="1"/>
</dbReference>
<evidence type="ECO:0000259" key="9">
    <source>
        <dbReference type="Pfam" id="PF00768"/>
    </source>
</evidence>
<dbReference type="InterPro" id="IPR018044">
    <property type="entry name" value="Peptidase_S11"/>
</dbReference>
<evidence type="ECO:0000256" key="2">
    <source>
        <dbReference type="ARBA" id="ARBA00022729"/>
    </source>
</evidence>
<feature type="compositionally biased region" description="Gly residues" evidence="8">
    <location>
        <begin position="114"/>
        <end position="159"/>
    </location>
</feature>
<evidence type="ECO:0000256" key="7">
    <source>
        <dbReference type="RuleBase" id="RU004016"/>
    </source>
</evidence>
<feature type="compositionally biased region" description="Low complexity" evidence="8">
    <location>
        <begin position="208"/>
        <end position="233"/>
    </location>
</feature>
<keyword evidence="4" id="KW-0133">Cell shape</keyword>
<dbReference type="InterPro" id="IPR012338">
    <property type="entry name" value="Beta-lactam/transpept-like"/>
</dbReference>
<protein>
    <submittedName>
        <fullName evidence="10">D-alanyl-D-alanine carboxypeptidase</fullName>
    </submittedName>
</protein>
<dbReference type="Proteomes" id="UP000695264">
    <property type="component" value="Unassembled WGS sequence"/>
</dbReference>
<keyword evidence="6" id="KW-0961">Cell wall biogenesis/degradation</keyword>
<dbReference type="RefSeq" id="WP_168100502.1">
    <property type="nucleotide sequence ID" value="NZ_JAATEN010000003.1"/>
</dbReference>
<feature type="compositionally biased region" description="Low complexity" evidence="8">
    <location>
        <begin position="242"/>
        <end position="286"/>
    </location>
</feature>
<name>A0ABX1BS52_9ACTN</name>
<dbReference type="InterPro" id="IPR001967">
    <property type="entry name" value="Peptidase_S11_N"/>
</dbReference>
<feature type="compositionally biased region" description="Low complexity" evidence="8">
    <location>
        <begin position="160"/>
        <end position="178"/>
    </location>
</feature>
<evidence type="ECO:0000313" key="11">
    <source>
        <dbReference type="Proteomes" id="UP000695264"/>
    </source>
</evidence>
<feature type="compositionally biased region" description="Basic and acidic residues" evidence="8">
    <location>
        <begin position="19"/>
        <end position="46"/>
    </location>
</feature>
<dbReference type="EMBL" id="JAATEN010000003">
    <property type="protein sequence ID" value="NJP99887.1"/>
    <property type="molecule type" value="Genomic_DNA"/>
</dbReference>
<evidence type="ECO:0000256" key="5">
    <source>
        <dbReference type="ARBA" id="ARBA00022984"/>
    </source>
</evidence>
<reference evidence="10 11" key="1">
    <citation type="submission" date="2020-03" db="EMBL/GenBank/DDBJ databases">
        <title>WGS of actinomycetes isolated from Thailand.</title>
        <authorList>
            <person name="Thawai C."/>
        </authorList>
    </citation>
    <scope>NUCLEOTIDE SEQUENCE [LARGE SCALE GENOMIC DNA]</scope>
    <source>
        <strain evidence="10 11">PLAI 1-29</strain>
    </source>
</reference>
<dbReference type="PANTHER" id="PTHR21581:SF33">
    <property type="entry name" value="D-ALANYL-D-ALANINE CARBOXYPEPTIDASE DACB"/>
    <property type="match status" value="1"/>
</dbReference>
<evidence type="ECO:0000256" key="8">
    <source>
        <dbReference type="SAM" id="MobiDB-lite"/>
    </source>
</evidence>